<keyword evidence="2" id="KW-0540">Nuclease</keyword>
<dbReference type="Pfam" id="PF01844">
    <property type="entry name" value="HNH"/>
    <property type="match status" value="1"/>
</dbReference>
<proteinExistence type="predicted"/>
<accession>A0A2T3HN59</accession>
<dbReference type="RefSeq" id="WP_107213799.1">
    <property type="nucleotide sequence ID" value="NZ_KZ686268.1"/>
</dbReference>
<dbReference type="GO" id="GO:0008270">
    <property type="term" value="F:zinc ion binding"/>
    <property type="evidence" value="ECO:0007669"/>
    <property type="project" value="InterPro"/>
</dbReference>
<dbReference type="GO" id="GO:0003676">
    <property type="term" value="F:nucleic acid binding"/>
    <property type="evidence" value="ECO:0007669"/>
    <property type="project" value="InterPro"/>
</dbReference>
<dbReference type="GO" id="GO:0004519">
    <property type="term" value="F:endonuclease activity"/>
    <property type="evidence" value="ECO:0007669"/>
    <property type="project" value="UniProtKB-KW"/>
</dbReference>
<protein>
    <submittedName>
        <fullName evidence="2">HNH endonuclease</fullName>
    </submittedName>
</protein>
<comment type="caution">
    <text evidence="2">The sequence shown here is derived from an EMBL/GenBank/DDBJ whole genome shotgun (WGS) entry which is preliminary data.</text>
</comment>
<feature type="domain" description="HNH" evidence="1">
    <location>
        <begin position="171"/>
        <end position="225"/>
    </location>
</feature>
<reference evidence="2 3" key="1">
    <citation type="submission" date="2018-03" db="EMBL/GenBank/DDBJ databases">
        <authorList>
            <person name="Keele B.F."/>
        </authorList>
    </citation>
    <scope>NUCLEOTIDE SEQUENCE [LARGE SCALE GENOMIC DNA]</scope>
    <source>
        <strain evidence="2 3">YL28-9</strain>
    </source>
</reference>
<dbReference type="InterPro" id="IPR002711">
    <property type="entry name" value="HNH"/>
</dbReference>
<organism evidence="2 3">
    <name type="scientific">Pedobacter yulinensis</name>
    <dbReference type="NCBI Taxonomy" id="2126353"/>
    <lineage>
        <taxon>Bacteria</taxon>
        <taxon>Pseudomonadati</taxon>
        <taxon>Bacteroidota</taxon>
        <taxon>Sphingobacteriia</taxon>
        <taxon>Sphingobacteriales</taxon>
        <taxon>Sphingobacteriaceae</taxon>
        <taxon>Pedobacter</taxon>
    </lineage>
</organism>
<dbReference type="OrthoDB" id="9779761at2"/>
<dbReference type="InterPro" id="IPR003615">
    <property type="entry name" value="HNH_nuc"/>
</dbReference>
<keyword evidence="3" id="KW-1185">Reference proteome</keyword>
<evidence type="ECO:0000313" key="3">
    <source>
        <dbReference type="Proteomes" id="UP000240912"/>
    </source>
</evidence>
<dbReference type="CDD" id="cd00085">
    <property type="entry name" value="HNHc"/>
    <property type="match status" value="1"/>
</dbReference>
<dbReference type="AlphaFoldDB" id="A0A2T3HN59"/>
<gene>
    <name evidence="2" type="ORF">C7T94_03855</name>
</gene>
<evidence type="ECO:0000259" key="1">
    <source>
        <dbReference type="Pfam" id="PF01844"/>
    </source>
</evidence>
<dbReference type="Proteomes" id="UP000240912">
    <property type="component" value="Unassembled WGS sequence"/>
</dbReference>
<evidence type="ECO:0000313" key="2">
    <source>
        <dbReference type="EMBL" id="PST83890.1"/>
    </source>
</evidence>
<sequence length="242" mass="28403">MRNPKWHRDELILALDLYFKTEPGKMHARNAKIIELSRILNLLPIHGLKDSYERFRNPNGVGLKLSNFLAIDPTYTGKGMEAFGKLDSEVFYEFQNEREKLESLAREIRNIANNPDSRAAIAAIPYSVEDEDFTVREGQIIYKLHKLHERNRTIIQKKKESYWKKYHRLDCEVCSFDYHKFYGSVGRGYIECHHRTPLHQIAMDTQTALADLALVCANCHRMLHRDTKMTIETLRERLHTSQ</sequence>
<keyword evidence="2" id="KW-0255">Endonuclease</keyword>
<dbReference type="EMBL" id="PYLS01000004">
    <property type="protein sequence ID" value="PST83890.1"/>
    <property type="molecule type" value="Genomic_DNA"/>
</dbReference>
<keyword evidence="2" id="KW-0378">Hydrolase</keyword>
<name>A0A2T3HN59_9SPHI</name>